<proteinExistence type="inferred from homology"/>
<dbReference type="EMBL" id="JAKOGG010000001">
    <property type="protein sequence ID" value="MCS4555145.1"/>
    <property type="molecule type" value="Genomic_DNA"/>
</dbReference>
<evidence type="ECO:0000313" key="3">
    <source>
        <dbReference type="Proteomes" id="UP001201549"/>
    </source>
</evidence>
<comment type="similarity">
    <text evidence="1">Belongs to the UPF0167 family.</text>
</comment>
<protein>
    <submittedName>
        <fullName evidence="2">CbrC family protein</fullName>
    </submittedName>
</protein>
<dbReference type="RefSeq" id="WP_238894547.1">
    <property type="nucleotide sequence ID" value="NZ_JAKOGG010000001.1"/>
</dbReference>
<evidence type="ECO:0000313" key="2">
    <source>
        <dbReference type="EMBL" id="MCS4555145.1"/>
    </source>
</evidence>
<organism evidence="2 3">
    <name type="scientific">Shewanella electrica</name>
    <dbReference type="NCBI Taxonomy" id="515560"/>
    <lineage>
        <taxon>Bacteria</taxon>
        <taxon>Pseudomonadati</taxon>
        <taxon>Pseudomonadota</taxon>
        <taxon>Gammaproteobacteria</taxon>
        <taxon>Alteromonadales</taxon>
        <taxon>Shewanellaceae</taxon>
        <taxon>Shewanella</taxon>
    </lineage>
</organism>
<dbReference type="Proteomes" id="UP001201549">
    <property type="component" value="Unassembled WGS sequence"/>
</dbReference>
<keyword evidence="3" id="KW-1185">Reference proteome</keyword>
<evidence type="ECO:0000256" key="1">
    <source>
        <dbReference type="ARBA" id="ARBA00008525"/>
    </source>
</evidence>
<comment type="caution">
    <text evidence="2">The sequence shown here is derived from an EMBL/GenBank/DDBJ whole genome shotgun (WGS) entry which is preliminary data.</text>
</comment>
<sequence length="185" mass="21006">MQFKYITDNALPDLAIQEHCQCCDEYKAIYRLGREVLINGQWQQVDELCADCLQHATIEADCWLNIEAVQRMLNHYYPKGSFSKGSIDKAQKKARATAILDELLHTPTIVLELSDWPHCCADYVPFSGKVGRSYQGELQQLMPWPAQDADTEHLQTLTSLIAGEAPVLTFSCPHCGKRYWLCQPS</sequence>
<reference evidence="3" key="1">
    <citation type="submission" date="2023-07" db="EMBL/GenBank/DDBJ databases">
        <title>Shewanella mangrovi sp. nov., an acetaldehyde- degrading bacterium isolated from mangrove sediment.</title>
        <authorList>
            <person name="Liu Y."/>
        </authorList>
    </citation>
    <scope>NUCLEOTIDE SEQUENCE [LARGE SCALE GENOMIC DNA]</scope>
    <source>
        <strain evidence="3">C32</strain>
    </source>
</reference>
<name>A0ABT2FFS6_9GAMM</name>
<dbReference type="Pfam" id="PF03691">
    <property type="entry name" value="UPF0167"/>
    <property type="match status" value="1"/>
</dbReference>
<dbReference type="InterPro" id="IPR005363">
    <property type="entry name" value="UPF0167"/>
</dbReference>
<gene>
    <name evidence="2" type="ORF">L9G74_01710</name>
</gene>
<accession>A0ABT2FFS6</accession>